<comment type="caution">
    <text evidence="1">The sequence shown here is derived from an EMBL/GenBank/DDBJ whole genome shotgun (WGS) entry which is preliminary data.</text>
</comment>
<organism evidence="1 2">
    <name type="scientific">Parapusillimonas granuli</name>
    <dbReference type="NCBI Taxonomy" id="380911"/>
    <lineage>
        <taxon>Bacteria</taxon>
        <taxon>Pseudomonadati</taxon>
        <taxon>Pseudomonadota</taxon>
        <taxon>Betaproteobacteria</taxon>
        <taxon>Burkholderiales</taxon>
        <taxon>Alcaligenaceae</taxon>
        <taxon>Parapusillimonas</taxon>
    </lineage>
</organism>
<evidence type="ECO:0000313" key="2">
    <source>
        <dbReference type="Proteomes" id="UP000559809"/>
    </source>
</evidence>
<accession>A0A853FSX1</accession>
<protein>
    <submittedName>
        <fullName evidence="1">Uncharacterized protein</fullName>
    </submittedName>
</protein>
<dbReference type="EMBL" id="JACCEM010000001">
    <property type="protein sequence ID" value="NYT47768.1"/>
    <property type="molecule type" value="Genomic_DNA"/>
</dbReference>
<sequence length="59" mass="7010">MSERDAAYRRVFHHHQMLRDLLACVLEADWLRDLDWAGLREVNTQYVAERLQRRVGDGA</sequence>
<proteinExistence type="predicted"/>
<dbReference type="RefSeq" id="WP_180152809.1">
    <property type="nucleotide sequence ID" value="NZ_JACCEM010000001.1"/>
</dbReference>
<evidence type="ECO:0000313" key="1">
    <source>
        <dbReference type="EMBL" id="NYT47768.1"/>
    </source>
</evidence>
<name>A0A853FSX1_9BURK</name>
<dbReference type="Proteomes" id="UP000559809">
    <property type="component" value="Unassembled WGS sequence"/>
</dbReference>
<keyword evidence="2" id="KW-1185">Reference proteome</keyword>
<dbReference type="AlphaFoldDB" id="A0A853FSX1"/>
<gene>
    <name evidence="1" type="ORF">H0A72_00435</name>
</gene>
<reference evidence="1 2" key="1">
    <citation type="submission" date="2020-07" db="EMBL/GenBank/DDBJ databases">
        <title>Taxonomic revisions and descriptions of new bacterial species based on genomic comparisons in the high-G+C-content subgroup of the family Alcaligenaceae.</title>
        <authorList>
            <person name="Szabo A."/>
            <person name="Felfoldi T."/>
        </authorList>
    </citation>
    <scope>NUCLEOTIDE SEQUENCE [LARGE SCALE GENOMIC DNA]</scope>
    <source>
        <strain evidence="1 2">LMG 24012</strain>
    </source>
</reference>